<keyword evidence="1" id="KW-0472">Membrane</keyword>
<accession>A0ABP8ITW7</accession>
<evidence type="ECO:0000313" key="3">
    <source>
        <dbReference type="Proteomes" id="UP001500454"/>
    </source>
</evidence>
<gene>
    <name evidence="2" type="ORF">GCM10023186_01270</name>
</gene>
<dbReference type="Proteomes" id="UP001500454">
    <property type="component" value="Unassembled WGS sequence"/>
</dbReference>
<evidence type="ECO:0000256" key="1">
    <source>
        <dbReference type="SAM" id="Phobius"/>
    </source>
</evidence>
<keyword evidence="1" id="KW-0812">Transmembrane</keyword>
<dbReference type="EMBL" id="BAABHA010000001">
    <property type="protein sequence ID" value="GAA4372129.1"/>
    <property type="molecule type" value="Genomic_DNA"/>
</dbReference>
<reference evidence="3" key="1">
    <citation type="journal article" date="2019" name="Int. J. Syst. Evol. Microbiol.">
        <title>The Global Catalogue of Microorganisms (GCM) 10K type strain sequencing project: providing services to taxonomists for standard genome sequencing and annotation.</title>
        <authorList>
            <consortium name="The Broad Institute Genomics Platform"/>
            <consortium name="The Broad Institute Genome Sequencing Center for Infectious Disease"/>
            <person name="Wu L."/>
            <person name="Ma J."/>
        </authorList>
    </citation>
    <scope>NUCLEOTIDE SEQUENCE [LARGE SCALE GENOMIC DNA]</scope>
    <source>
        <strain evidence="3">JCM 17924</strain>
    </source>
</reference>
<sequence length="301" mass="33028">MRTSQLVNVLSQNIKNIKIEKTAGSPLTNGQPGPVLFKGINSLKYAIHQLESAGLLVDQIDPIKNTILYQTGADSISVNYSESSDISNRIRSASLIGELLLDALSSTIKDQPSDSINVRLPDSIKDFHDLEKFSHDLHIALSQTVIEDEIGGKVEITGVENGSIWLQIFLGSSAAVLLVGSLVWAAMVIYKKKQEGDLLAQQVRGLGIRNTAVEEIQQAQQALLKEVIDAEANHINEENYDIKNPERVERLKHSIELFSKLIEKGTEIYPSLAAPENVSNLFPNINNLTGVVSKIKQIGNQ</sequence>
<name>A0ABP8ITW7_9BACT</name>
<protein>
    <submittedName>
        <fullName evidence="2">Uncharacterized protein</fullName>
    </submittedName>
</protein>
<feature type="transmembrane region" description="Helical" evidence="1">
    <location>
        <begin position="164"/>
        <end position="190"/>
    </location>
</feature>
<organism evidence="2 3">
    <name type="scientific">Hymenobacter koreensis</name>
    <dbReference type="NCBI Taxonomy" id="1084523"/>
    <lineage>
        <taxon>Bacteria</taxon>
        <taxon>Pseudomonadati</taxon>
        <taxon>Bacteroidota</taxon>
        <taxon>Cytophagia</taxon>
        <taxon>Cytophagales</taxon>
        <taxon>Hymenobacteraceae</taxon>
        <taxon>Hymenobacter</taxon>
    </lineage>
</organism>
<proteinExistence type="predicted"/>
<keyword evidence="1" id="KW-1133">Transmembrane helix</keyword>
<comment type="caution">
    <text evidence="2">The sequence shown here is derived from an EMBL/GenBank/DDBJ whole genome shotgun (WGS) entry which is preliminary data.</text>
</comment>
<keyword evidence="3" id="KW-1185">Reference proteome</keyword>
<evidence type="ECO:0000313" key="2">
    <source>
        <dbReference type="EMBL" id="GAA4372129.1"/>
    </source>
</evidence>